<dbReference type="Pfam" id="PF03872">
    <property type="entry name" value="RseA_N"/>
    <property type="match status" value="1"/>
</dbReference>
<name>A0ABS5HDF5_9GAMM</name>
<keyword evidence="2" id="KW-1133">Transmembrane helix</keyword>
<proteinExistence type="predicted"/>
<dbReference type="RefSeq" id="WP_211536771.1">
    <property type="nucleotide sequence ID" value="NZ_JAGSSV010000013.1"/>
</dbReference>
<organism evidence="4 5">
    <name type="scientific">Marinomonas vulgaris</name>
    <dbReference type="NCBI Taxonomy" id="2823372"/>
    <lineage>
        <taxon>Bacteria</taxon>
        <taxon>Pseudomonadati</taxon>
        <taxon>Pseudomonadota</taxon>
        <taxon>Gammaproteobacteria</taxon>
        <taxon>Oceanospirillales</taxon>
        <taxon>Oceanospirillaceae</taxon>
        <taxon>Marinomonas</taxon>
    </lineage>
</organism>
<feature type="compositionally biased region" description="Basic and acidic residues" evidence="1">
    <location>
        <begin position="1"/>
        <end position="18"/>
    </location>
</feature>
<dbReference type="InterPro" id="IPR052383">
    <property type="entry name" value="Anti-sigma-E_RseA-like"/>
</dbReference>
<feature type="domain" description="Anti sigma-E protein RseA N-terminal" evidence="3">
    <location>
        <begin position="26"/>
        <end position="98"/>
    </location>
</feature>
<dbReference type="Proteomes" id="UP000679722">
    <property type="component" value="Unassembled WGS sequence"/>
</dbReference>
<accession>A0ABS5HDF5</accession>
<feature type="transmembrane region" description="Helical" evidence="2">
    <location>
        <begin position="132"/>
        <end position="151"/>
    </location>
</feature>
<evidence type="ECO:0000313" key="4">
    <source>
        <dbReference type="EMBL" id="MBR7889444.1"/>
    </source>
</evidence>
<comment type="caution">
    <text evidence="4">The sequence shown here is derived from an EMBL/GenBank/DDBJ whole genome shotgun (WGS) entry which is preliminary data.</text>
</comment>
<keyword evidence="2" id="KW-0472">Membrane</keyword>
<dbReference type="InterPro" id="IPR036147">
    <property type="entry name" value="Anti-sigma_E_RseA_N_sf"/>
</dbReference>
<evidence type="ECO:0000256" key="1">
    <source>
        <dbReference type="SAM" id="MobiDB-lite"/>
    </source>
</evidence>
<dbReference type="PANTHER" id="PTHR38104:SF1">
    <property type="entry name" value="ANTI-SIGMA-E FACTOR RSEA"/>
    <property type="match status" value="1"/>
</dbReference>
<dbReference type="PANTHER" id="PTHR38104">
    <property type="match status" value="1"/>
</dbReference>
<evidence type="ECO:0000313" key="5">
    <source>
        <dbReference type="Proteomes" id="UP000679722"/>
    </source>
</evidence>
<sequence length="227" mass="25209">MAELNDRFTDQQDDEKRRAPNSLLSFSAMLDGEATEQDIEQLLQMDSAELATQAEGFHLIQQVMHKEADMSVGLEGHFMERVRAGIDAEDDADLNVNNMDSKVLNFTAPVKVDSTFDIETNATHAKRTDWRMMLSGMAVAASVTFVIMVGSNQLLAPNSSSAHLLAEVRLPAQQNALAPLDKLDRDVLQIDDVRLQHYLRQHAEQAAMTVGQGMIPMARVVSYPIKE</sequence>
<reference evidence="5" key="1">
    <citation type="submission" date="2023-07" db="EMBL/GenBank/DDBJ databases">
        <title>Marinomonas vulgaris A79, complete genome.</title>
        <authorList>
            <person name="Ying J.-J."/>
        </authorList>
    </citation>
    <scope>NUCLEOTIDE SEQUENCE [LARGE SCALE GENOMIC DNA]</scope>
    <source>
        <strain evidence="5">A79</strain>
    </source>
</reference>
<evidence type="ECO:0000259" key="3">
    <source>
        <dbReference type="Pfam" id="PF03872"/>
    </source>
</evidence>
<evidence type="ECO:0000256" key="2">
    <source>
        <dbReference type="SAM" id="Phobius"/>
    </source>
</evidence>
<dbReference type="Gene3D" id="1.10.10.880">
    <property type="entry name" value="Anti sigma-E protein RseA, N-terminal domain"/>
    <property type="match status" value="1"/>
</dbReference>
<dbReference type="EMBL" id="JAGSSV010000013">
    <property type="protein sequence ID" value="MBR7889444.1"/>
    <property type="molecule type" value="Genomic_DNA"/>
</dbReference>
<keyword evidence="5" id="KW-1185">Reference proteome</keyword>
<feature type="region of interest" description="Disordered" evidence="1">
    <location>
        <begin position="1"/>
        <end position="21"/>
    </location>
</feature>
<gene>
    <name evidence="4" type="ORF">J9B83_10875</name>
</gene>
<dbReference type="InterPro" id="IPR005572">
    <property type="entry name" value="Anti-sigma_E_RseA_N"/>
</dbReference>
<protein>
    <recommendedName>
        <fullName evidence="3">Anti sigma-E protein RseA N-terminal domain-containing protein</fullName>
    </recommendedName>
</protein>
<dbReference type="SUPFAM" id="SSF89069">
    <property type="entry name" value="N-terminal, cytoplasmic domain of anti-sigmaE factor RseA"/>
    <property type="match status" value="1"/>
</dbReference>
<keyword evidence="2" id="KW-0812">Transmembrane</keyword>